<dbReference type="InterPro" id="IPR013324">
    <property type="entry name" value="RNA_pol_sigma_r3/r4-like"/>
</dbReference>
<organism evidence="8 9">
    <name type="scientific">Tenggerimyces flavus</name>
    <dbReference type="NCBI Taxonomy" id="1708749"/>
    <lineage>
        <taxon>Bacteria</taxon>
        <taxon>Bacillati</taxon>
        <taxon>Actinomycetota</taxon>
        <taxon>Actinomycetes</taxon>
        <taxon>Propionibacteriales</taxon>
        <taxon>Nocardioidaceae</taxon>
        <taxon>Tenggerimyces</taxon>
    </lineage>
</organism>
<accession>A0ABV7YMK2</accession>
<name>A0ABV7YMK2_9ACTN</name>
<dbReference type="InterPro" id="IPR007627">
    <property type="entry name" value="RNA_pol_sigma70_r2"/>
</dbReference>
<dbReference type="InterPro" id="IPR013249">
    <property type="entry name" value="RNA_pol_sigma70_r4_t2"/>
</dbReference>
<dbReference type="SUPFAM" id="SSF88659">
    <property type="entry name" value="Sigma3 and sigma4 domains of RNA polymerase sigma factors"/>
    <property type="match status" value="1"/>
</dbReference>
<dbReference type="NCBIfam" id="TIGR02937">
    <property type="entry name" value="sigma70-ECF"/>
    <property type="match status" value="1"/>
</dbReference>
<evidence type="ECO:0000256" key="5">
    <source>
        <dbReference type="ARBA" id="ARBA00023163"/>
    </source>
</evidence>
<evidence type="ECO:0000259" key="6">
    <source>
        <dbReference type="Pfam" id="PF04542"/>
    </source>
</evidence>
<protein>
    <submittedName>
        <fullName evidence="8">RNA polymerase sigma factor</fullName>
    </submittedName>
</protein>
<dbReference type="RefSeq" id="WP_307782616.1">
    <property type="nucleotide sequence ID" value="NZ_JAFBCM010000001.1"/>
</dbReference>
<comment type="caution">
    <text evidence="8">The sequence shown here is derived from an EMBL/GenBank/DDBJ whole genome shotgun (WGS) entry which is preliminary data.</text>
</comment>
<feature type="domain" description="RNA polymerase sigma factor 70 region 4 type 2" evidence="7">
    <location>
        <begin position="122"/>
        <end position="174"/>
    </location>
</feature>
<keyword evidence="3" id="KW-0731">Sigma factor</keyword>
<dbReference type="Gene3D" id="1.10.1740.10">
    <property type="match status" value="1"/>
</dbReference>
<evidence type="ECO:0000256" key="4">
    <source>
        <dbReference type="ARBA" id="ARBA00023125"/>
    </source>
</evidence>
<keyword evidence="5" id="KW-0804">Transcription</keyword>
<dbReference type="Pfam" id="PF08281">
    <property type="entry name" value="Sigma70_r4_2"/>
    <property type="match status" value="1"/>
</dbReference>
<evidence type="ECO:0000256" key="3">
    <source>
        <dbReference type="ARBA" id="ARBA00023082"/>
    </source>
</evidence>
<evidence type="ECO:0000256" key="1">
    <source>
        <dbReference type="ARBA" id="ARBA00010641"/>
    </source>
</evidence>
<proteinExistence type="inferred from homology"/>
<dbReference type="PANTHER" id="PTHR43133">
    <property type="entry name" value="RNA POLYMERASE ECF-TYPE SIGMA FACTO"/>
    <property type="match status" value="1"/>
</dbReference>
<reference evidence="9" key="1">
    <citation type="journal article" date="2019" name="Int. J. Syst. Evol. Microbiol.">
        <title>The Global Catalogue of Microorganisms (GCM) 10K type strain sequencing project: providing services to taxonomists for standard genome sequencing and annotation.</title>
        <authorList>
            <consortium name="The Broad Institute Genomics Platform"/>
            <consortium name="The Broad Institute Genome Sequencing Center for Infectious Disease"/>
            <person name="Wu L."/>
            <person name="Ma J."/>
        </authorList>
    </citation>
    <scope>NUCLEOTIDE SEQUENCE [LARGE SCALE GENOMIC DNA]</scope>
    <source>
        <strain evidence="9">CGMCC 4.7241</strain>
    </source>
</reference>
<feature type="domain" description="RNA polymerase sigma-70 region 2" evidence="6">
    <location>
        <begin position="22"/>
        <end position="87"/>
    </location>
</feature>
<dbReference type="Proteomes" id="UP001595699">
    <property type="component" value="Unassembled WGS sequence"/>
</dbReference>
<dbReference type="Pfam" id="PF04542">
    <property type="entry name" value="Sigma70_r2"/>
    <property type="match status" value="1"/>
</dbReference>
<dbReference type="InterPro" id="IPR039425">
    <property type="entry name" value="RNA_pol_sigma-70-like"/>
</dbReference>
<keyword evidence="9" id="KW-1185">Reference proteome</keyword>
<keyword evidence="4" id="KW-0238">DNA-binding</keyword>
<evidence type="ECO:0000313" key="8">
    <source>
        <dbReference type="EMBL" id="MFC3765434.1"/>
    </source>
</evidence>
<evidence type="ECO:0000259" key="7">
    <source>
        <dbReference type="Pfam" id="PF08281"/>
    </source>
</evidence>
<dbReference type="InterPro" id="IPR036388">
    <property type="entry name" value="WH-like_DNA-bd_sf"/>
</dbReference>
<dbReference type="Gene3D" id="1.10.10.10">
    <property type="entry name" value="Winged helix-like DNA-binding domain superfamily/Winged helix DNA-binding domain"/>
    <property type="match status" value="1"/>
</dbReference>
<evidence type="ECO:0000313" key="9">
    <source>
        <dbReference type="Proteomes" id="UP001595699"/>
    </source>
</evidence>
<dbReference type="InterPro" id="IPR013325">
    <property type="entry name" value="RNA_pol_sigma_r2"/>
</dbReference>
<dbReference type="PANTHER" id="PTHR43133:SF8">
    <property type="entry name" value="RNA POLYMERASE SIGMA FACTOR HI_1459-RELATED"/>
    <property type="match status" value="1"/>
</dbReference>
<keyword evidence="2" id="KW-0805">Transcription regulation</keyword>
<gene>
    <name evidence="8" type="ORF">ACFOUW_31700</name>
</gene>
<dbReference type="InterPro" id="IPR014284">
    <property type="entry name" value="RNA_pol_sigma-70_dom"/>
</dbReference>
<evidence type="ECO:0000256" key="2">
    <source>
        <dbReference type="ARBA" id="ARBA00023015"/>
    </source>
</evidence>
<dbReference type="CDD" id="cd06171">
    <property type="entry name" value="Sigma70_r4"/>
    <property type="match status" value="1"/>
</dbReference>
<dbReference type="EMBL" id="JBHRZH010000037">
    <property type="protein sequence ID" value="MFC3765434.1"/>
    <property type="molecule type" value="Genomic_DNA"/>
</dbReference>
<sequence>MTGPPHDVRRIAHDRAVMRSFYLSHYEAVQRFIARRVDDPYLAADLTADVFVAVIKASSSYRPGAAGELAWLYGIARNVVATEHRRRFHERRAVGRIAGQRPLDDDDLLELEERIDVEAQARSLYQAMGDLPDGERAVLELVALDGLTVTEAARALRITPVSARVRLHRARKALRDRLPPFSATSPTLTEA</sequence>
<comment type="similarity">
    <text evidence="1">Belongs to the sigma-70 factor family. ECF subfamily.</text>
</comment>
<dbReference type="SUPFAM" id="SSF88946">
    <property type="entry name" value="Sigma2 domain of RNA polymerase sigma factors"/>
    <property type="match status" value="1"/>
</dbReference>